<feature type="region of interest" description="Disordered" evidence="8">
    <location>
        <begin position="1"/>
        <end position="47"/>
    </location>
</feature>
<keyword evidence="11" id="KW-1185">Reference proteome</keyword>
<evidence type="ECO:0000256" key="5">
    <source>
        <dbReference type="ARBA" id="ARBA00022989"/>
    </source>
</evidence>
<feature type="transmembrane region" description="Helical" evidence="7">
    <location>
        <begin position="113"/>
        <end position="131"/>
    </location>
</feature>
<proteinExistence type="inferred from homology"/>
<feature type="domain" description="ABC transmembrane type-1" evidence="9">
    <location>
        <begin position="105"/>
        <end position="286"/>
    </location>
</feature>
<feature type="transmembrane region" description="Helical" evidence="7">
    <location>
        <begin position="170"/>
        <end position="190"/>
    </location>
</feature>
<evidence type="ECO:0000313" key="11">
    <source>
        <dbReference type="Proteomes" id="UP000008043"/>
    </source>
</evidence>
<reference evidence="10 11" key="1">
    <citation type="journal article" date="2012" name="J. Bacteriol.">
        <title>Genome sequence of the bacterium Streptomyces davawensis JCM 4913 and heterologous production of the unique antibiotic roseoflavin.</title>
        <authorList>
            <person name="Jankowitsch F."/>
            <person name="Schwarz J."/>
            <person name="Ruckert C."/>
            <person name="Gust B."/>
            <person name="Szczepanowski R."/>
            <person name="Blom J."/>
            <person name="Pelzer S."/>
            <person name="Kalinowski J."/>
            <person name="Mack M."/>
        </authorList>
    </citation>
    <scope>NUCLEOTIDE SEQUENCE [LARGE SCALE GENOMIC DNA]</scope>
    <source>
        <strain evidence="11">DSM 101723 / JCM 4913 / KCC S-0913 / 768</strain>
    </source>
</reference>
<dbReference type="PROSITE" id="PS50928">
    <property type="entry name" value="ABC_TM1"/>
    <property type="match status" value="1"/>
</dbReference>
<dbReference type="GO" id="GO:0055085">
    <property type="term" value="P:transmembrane transport"/>
    <property type="evidence" value="ECO:0007669"/>
    <property type="project" value="InterPro"/>
</dbReference>
<accession>K4R7X9</accession>
<dbReference type="Pfam" id="PF00528">
    <property type="entry name" value="BPD_transp_1"/>
    <property type="match status" value="1"/>
</dbReference>
<name>K4R7X9_STRDJ</name>
<keyword evidence="5 7" id="KW-1133">Transmembrane helix</keyword>
<evidence type="ECO:0000256" key="4">
    <source>
        <dbReference type="ARBA" id="ARBA00022692"/>
    </source>
</evidence>
<dbReference type="EMBL" id="HE971709">
    <property type="protein sequence ID" value="CCK32366.1"/>
    <property type="molecule type" value="Genomic_DNA"/>
</dbReference>
<evidence type="ECO:0000256" key="2">
    <source>
        <dbReference type="ARBA" id="ARBA00022448"/>
    </source>
</evidence>
<keyword evidence="6 7" id="KW-0472">Membrane</keyword>
<sequence>MFPRSATRDTSRSEADNQESVTADESESARSIGPEKSTGRQKSRRRSNGRGIGILAPLLLGLLLVALWDAVTRFGAVSTFFLPTPYSIAKELVSQSQDGFLLDYLAQTVTESVAGSALGLAVALPLAYLIARNRVAAAALQPYVAASQAVPAVALAPLLALWFGYGLLPIAVLCALLVFFPILVSTVVGLRQIDPDVMNAARVDGVGRVQMLRHIEWPLALPSTLAGIRAGLTLSVTGAVVGEFVVGGDGLGQLLTVQRSEADTVGLFATLCVLTLLAACFYGLMLLLERWARW</sequence>
<dbReference type="eggNOG" id="COG0600">
    <property type="taxonomic scope" value="Bacteria"/>
</dbReference>
<feature type="transmembrane region" description="Helical" evidence="7">
    <location>
        <begin position="265"/>
        <end position="288"/>
    </location>
</feature>
<protein>
    <submittedName>
        <fullName evidence="10">Binding-protein-dependent transport systems inner membrane component</fullName>
    </submittedName>
</protein>
<comment type="similarity">
    <text evidence="7">Belongs to the binding-protein-dependent transport system permease family.</text>
</comment>
<dbReference type="PATRIC" id="fig|1214101.3.peg.8083"/>
<feature type="transmembrane region" description="Helical" evidence="7">
    <location>
        <begin position="52"/>
        <end position="71"/>
    </location>
</feature>
<dbReference type="HOGENOM" id="CLU_046113_2_3_11"/>
<dbReference type="GO" id="GO:0005886">
    <property type="term" value="C:plasma membrane"/>
    <property type="evidence" value="ECO:0007669"/>
    <property type="project" value="UniProtKB-SubCell"/>
</dbReference>
<dbReference type="Gene3D" id="1.10.3720.10">
    <property type="entry name" value="MetI-like"/>
    <property type="match status" value="1"/>
</dbReference>
<dbReference type="STRING" id="1214101.BN159_7987"/>
<feature type="compositionally biased region" description="Basic and acidic residues" evidence="8">
    <location>
        <begin position="1"/>
        <end position="15"/>
    </location>
</feature>
<evidence type="ECO:0000313" key="10">
    <source>
        <dbReference type="EMBL" id="CCK32366.1"/>
    </source>
</evidence>
<dbReference type="CDD" id="cd06261">
    <property type="entry name" value="TM_PBP2"/>
    <property type="match status" value="1"/>
</dbReference>
<keyword evidence="4 7" id="KW-0812">Transmembrane</keyword>
<keyword evidence="2 7" id="KW-0813">Transport</keyword>
<dbReference type="KEGG" id="sdv:BN159_7987"/>
<dbReference type="InterPro" id="IPR000515">
    <property type="entry name" value="MetI-like"/>
</dbReference>
<evidence type="ECO:0000256" key="6">
    <source>
        <dbReference type="ARBA" id="ARBA00023136"/>
    </source>
</evidence>
<evidence type="ECO:0000256" key="1">
    <source>
        <dbReference type="ARBA" id="ARBA00004651"/>
    </source>
</evidence>
<evidence type="ECO:0000256" key="3">
    <source>
        <dbReference type="ARBA" id="ARBA00022475"/>
    </source>
</evidence>
<dbReference type="PANTHER" id="PTHR30151">
    <property type="entry name" value="ALKANE SULFONATE ABC TRANSPORTER-RELATED, MEMBRANE SUBUNIT"/>
    <property type="match status" value="1"/>
</dbReference>
<dbReference type="InterPro" id="IPR035906">
    <property type="entry name" value="MetI-like_sf"/>
</dbReference>
<organism evidence="10 11">
    <name type="scientific">Streptomyces davaonensis (strain DSM 101723 / JCM 4913 / KCC S-0913 / 768)</name>
    <dbReference type="NCBI Taxonomy" id="1214101"/>
    <lineage>
        <taxon>Bacteria</taxon>
        <taxon>Bacillati</taxon>
        <taxon>Actinomycetota</taxon>
        <taxon>Actinomycetes</taxon>
        <taxon>Kitasatosporales</taxon>
        <taxon>Streptomycetaceae</taxon>
        <taxon>Streptomyces</taxon>
    </lineage>
</organism>
<dbReference type="AlphaFoldDB" id="K4R7X9"/>
<evidence type="ECO:0000259" key="9">
    <source>
        <dbReference type="PROSITE" id="PS50928"/>
    </source>
</evidence>
<comment type="subcellular location">
    <subcellularLocation>
        <location evidence="1 7">Cell membrane</location>
        <topology evidence="1 7">Multi-pass membrane protein</topology>
    </subcellularLocation>
</comment>
<keyword evidence="3" id="KW-1003">Cell membrane</keyword>
<feature type="transmembrane region" description="Helical" evidence="7">
    <location>
        <begin position="143"/>
        <end position="164"/>
    </location>
</feature>
<dbReference type="Proteomes" id="UP000008043">
    <property type="component" value="Chromosome"/>
</dbReference>
<gene>
    <name evidence="10" type="ORF">BN159_7987</name>
</gene>
<evidence type="ECO:0000256" key="8">
    <source>
        <dbReference type="SAM" id="MobiDB-lite"/>
    </source>
</evidence>
<evidence type="ECO:0000256" key="7">
    <source>
        <dbReference type="RuleBase" id="RU363032"/>
    </source>
</evidence>
<dbReference type="PANTHER" id="PTHR30151:SF20">
    <property type="entry name" value="ABC TRANSPORTER PERMEASE PROTEIN HI_0355-RELATED"/>
    <property type="match status" value="1"/>
</dbReference>
<dbReference type="SUPFAM" id="SSF161098">
    <property type="entry name" value="MetI-like"/>
    <property type="match status" value="1"/>
</dbReference>